<evidence type="ECO:0000256" key="4">
    <source>
        <dbReference type="ARBA" id="ARBA00022816"/>
    </source>
</evidence>
<evidence type="ECO:0000256" key="7">
    <source>
        <dbReference type="ARBA" id="ARBA00023132"/>
    </source>
</evidence>
<sequence>MSAFGGGFGQQSPFGQSAFGSTPAFGAQSNSLFGQSQSSFGAFGQSSAFGASSSAFGSNSAFGAQSTPSFGSSFGSSSFGGNAFGSTAPFGSSQPAFGSASGFGAPSSSNLFGAQSASAFGAAAPAFGQSQSAWGQQSASGFGSTSAFGSNSAPLFGNTASNSLFGAQSTSAFGSASQPQRGTAGVTWQLTVEQDGPLGAQSKYHTVSMMQPFRDRSVEELRIEDYAAGNKSNQSQPQPQANAFGAASTPAFGTAAPIGNTSGFGSTPFGSSSAGFGATNTAFGSSAPGFGQPSTGFGAQSTPGFGQQQPSPLGASAPGFGNTPPAFGSTAGFGVANPQSTTAFGQTTPFASAGQPTSLGAAQATTGFGIGSTGSVFGTAPNTQSGIFVTQQPSPQFGAAQPTVGFGNQNPAPQGFAPQSGTGFGGFGQTTSGGGFGFTAQPGSQAQGAGFGFGAAPLQVGGNVQNVAGAFGAQPTIPETYQAISRHHGSTVAPVGANYGTVLHNLQVIQAKVDEQKRLLAQQAKLNEKTNLKPSGSVSVVVLPPPPLVKLSSGRDPVSKTQGLVPRTPYRTKMRGSVARYGEAAGFSPRVSGTPIRENGKDDNGAAQKAGQATSPAPSIGLTPLFTPKQFSVSKRRPPRYSEGATPVRSASKMLPVPRITRQGEINPDSEDLDAGEEHHIISRRTPRNSLTPRNAKRITVGYMADADDTPEGSAPKTKESDSSVKLTSILRKPKRNSLSNSESSPMNDGKKYTGRISGSEEFMWAHPRPSTWSKKQGLDSDEQYMPDKYLPFLSKDGFYTEPALQELASRDMTELQMVEDFTVGRHGVGRIRWIQPVDVRGLDLDLAVDIQQGEVAVYPERDAGQLDAAAEVTLENMFRKKKGSISSDEQELEKKYEKKLRAFCTKNGLHFIDYNPKTGHWIFEVPGFAPN</sequence>
<keyword evidence="8" id="KW-0539">Nucleus</keyword>
<dbReference type="Proteomes" id="UP000247409">
    <property type="component" value="Unassembled WGS sequence"/>
</dbReference>
<feature type="region of interest" description="Disordered" evidence="9">
    <location>
        <begin position="285"/>
        <end position="316"/>
    </location>
</feature>
<dbReference type="GO" id="GO:0017056">
    <property type="term" value="F:structural constituent of nuclear pore"/>
    <property type="evidence" value="ECO:0007669"/>
    <property type="project" value="InterPro"/>
</dbReference>
<dbReference type="GO" id="GO:0006405">
    <property type="term" value="P:RNA export from nucleus"/>
    <property type="evidence" value="ECO:0007669"/>
    <property type="project" value="TreeGrafter"/>
</dbReference>
<feature type="domain" description="Peptidase S59" evidence="10">
    <location>
        <begin position="796"/>
        <end position="929"/>
    </location>
</feature>
<keyword evidence="3" id="KW-0813">Transport</keyword>
<dbReference type="OrthoDB" id="3797628at2759"/>
<protein>
    <submittedName>
        <fullName evidence="11">Nuclear pore complex protein Nup98-Nup96</fullName>
    </submittedName>
</protein>
<dbReference type="SUPFAM" id="SSF82215">
    <property type="entry name" value="C-terminal autoproteolytic domain of nucleoporin nup98"/>
    <property type="match status" value="1"/>
</dbReference>
<dbReference type="InterPro" id="IPR036903">
    <property type="entry name" value="Nup98_auto-Pept-S59_dom_sf"/>
</dbReference>
<accession>A0A2V3J4A8</accession>
<comment type="caution">
    <text evidence="11">The sequence shown here is derived from an EMBL/GenBank/DDBJ whole genome shotgun (WGS) entry which is preliminary data.</text>
</comment>
<dbReference type="InterPro" id="IPR037665">
    <property type="entry name" value="Nucleoporin_S59-like"/>
</dbReference>
<evidence type="ECO:0000256" key="8">
    <source>
        <dbReference type="ARBA" id="ARBA00023242"/>
    </source>
</evidence>
<dbReference type="GO" id="GO:0003723">
    <property type="term" value="F:RNA binding"/>
    <property type="evidence" value="ECO:0007669"/>
    <property type="project" value="TreeGrafter"/>
</dbReference>
<comment type="similarity">
    <text evidence="2">Belongs to the nucleoporin GLFG family.</text>
</comment>
<dbReference type="STRING" id="448386.A0A2V3J4A8"/>
<dbReference type="Gene3D" id="3.30.1610.10">
    <property type="entry name" value="Peptidase S59, nucleoporin"/>
    <property type="match status" value="1"/>
</dbReference>
<gene>
    <name evidence="11" type="ORF">BWQ96_01383</name>
</gene>
<feature type="compositionally biased region" description="Polar residues" evidence="9">
    <location>
        <begin position="292"/>
        <end position="311"/>
    </location>
</feature>
<feature type="region of interest" description="Disordered" evidence="9">
    <location>
        <begin position="420"/>
        <end position="441"/>
    </location>
</feature>
<keyword evidence="5" id="KW-0653">Protein transport</keyword>
<evidence type="ECO:0000313" key="11">
    <source>
        <dbReference type="EMBL" id="PXF48827.1"/>
    </source>
</evidence>
<dbReference type="Pfam" id="PF04096">
    <property type="entry name" value="Nucleoporin2"/>
    <property type="match status" value="1"/>
</dbReference>
<comment type="subcellular location">
    <subcellularLocation>
        <location evidence="1">Nucleus</location>
        <location evidence="1">Nuclear pore complex</location>
    </subcellularLocation>
</comment>
<name>A0A2V3J4A8_9FLOR</name>
<feature type="compositionally biased region" description="Gly residues" evidence="9">
    <location>
        <begin position="422"/>
        <end position="437"/>
    </location>
</feature>
<proteinExistence type="inferred from homology"/>
<evidence type="ECO:0000256" key="3">
    <source>
        <dbReference type="ARBA" id="ARBA00022448"/>
    </source>
</evidence>
<dbReference type="EMBL" id="NBIV01000011">
    <property type="protein sequence ID" value="PXF48827.1"/>
    <property type="molecule type" value="Genomic_DNA"/>
</dbReference>
<dbReference type="PANTHER" id="PTHR23198">
    <property type="entry name" value="NUCLEOPORIN"/>
    <property type="match status" value="1"/>
</dbReference>
<evidence type="ECO:0000313" key="12">
    <source>
        <dbReference type="Proteomes" id="UP000247409"/>
    </source>
</evidence>
<evidence type="ECO:0000256" key="5">
    <source>
        <dbReference type="ARBA" id="ARBA00022927"/>
    </source>
</evidence>
<dbReference type="PROSITE" id="PS51434">
    <property type="entry name" value="NUP_C"/>
    <property type="match status" value="1"/>
</dbReference>
<dbReference type="PANTHER" id="PTHR23198:SF6">
    <property type="entry name" value="NUCLEAR PORE COMPLEX PROTEIN NUP98-NUP96"/>
    <property type="match status" value="1"/>
</dbReference>
<keyword evidence="6" id="KW-0811">Translocation</keyword>
<dbReference type="AlphaFoldDB" id="A0A2V3J4A8"/>
<dbReference type="GO" id="GO:0051028">
    <property type="term" value="P:mRNA transport"/>
    <property type="evidence" value="ECO:0007669"/>
    <property type="project" value="UniProtKB-KW"/>
</dbReference>
<evidence type="ECO:0000256" key="6">
    <source>
        <dbReference type="ARBA" id="ARBA00023010"/>
    </source>
</evidence>
<organism evidence="11 12">
    <name type="scientific">Gracilariopsis chorda</name>
    <dbReference type="NCBI Taxonomy" id="448386"/>
    <lineage>
        <taxon>Eukaryota</taxon>
        <taxon>Rhodophyta</taxon>
        <taxon>Florideophyceae</taxon>
        <taxon>Rhodymeniophycidae</taxon>
        <taxon>Gracilariales</taxon>
        <taxon>Gracilariaceae</taxon>
        <taxon>Gracilariopsis</taxon>
    </lineage>
</organism>
<feature type="compositionally biased region" description="Polar residues" evidence="9">
    <location>
        <begin position="737"/>
        <end position="747"/>
    </location>
</feature>
<keyword evidence="4" id="KW-0509">mRNA transport</keyword>
<dbReference type="GO" id="GO:0034398">
    <property type="term" value="P:telomere tethering at nuclear periphery"/>
    <property type="evidence" value="ECO:0007669"/>
    <property type="project" value="TreeGrafter"/>
</dbReference>
<keyword evidence="12" id="KW-1185">Reference proteome</keyword>
<dbReference type="GO" id="GO:0008139">
    <property type="term" value="F:nuclear localization sequence binding"/>
    <property type="evidence" value="ECO:0007669"/>
    <property type="project" value="TreeGrafter"/>
</dbReference>
<feature type="region of interest" description="Disordered" evidence="9">
    <location>
        <begin position="661"/>
        <end position="755"/>
    </location>
</feature>
<evidence type="ECO:0000256" key="9">
    <source>
        <dbReference type="SAM" id="MobiDB-lite"/>
    </source>
</evidence>
<evidence type="ECO:0000259" key="10">
    <source>
        <dbReference type="PROSITE" id="PS51434"/>
    </source>
</evidence>
<dbReference type="Gene3D" id="1.10.10.2360">
    <property type="match status" value="1"/>
</dbReference>
<reference evidence="11 12" key="1">
    <citation type="journal article" date="2018" name="Mol. Biol. Evol.">
        <title>Analysis of the draft genome of the red seaweed Gracilariopsis chorda provides insights into genome size evolution in Rhodophyta.</title>
        <authorList>
            <person name="Lee J."/>
            <person name="Yang E.C."/>
            <person name="Graf L."/>
            <person name="Yang J.H."/>
            <person name="Qiu H."/>
            <person name="Zel Zion U."/>
            <person name="Chan C.X."/>
            <person name="Stephens T.G."/>
            <person name="Weber A.P.M."/>
            <person name="Boo G.H."/>
            <person name="Boo S.M."/>
            <person name="Kim K.M."/>
            <person name="Shin Y."/>
            <person name="Jung M."/>
            <person name="Lee S.J."/>
            <person name="Yim H.S."/>
            <person name="Lee J.H."/>
            <person name="Bhattacharya D."/>
            <person name="Yoon H.S."/>
        </authorList>
    </citation>
    <scope>NUCLEOTIDE SEQUENCE [LARGE SCALE GENOMIC DNA]</scope>
    <source>
        <strain evidence="11 12">SKKU-2015</strain>
        <tissue evidence="11">Whole body</tissue>
    </source>
</reference>
<evidence type="ECO:0000256" key="1">
    <source>
        <dbReference type="ARBA" id="ARBA00004567"/>
    </source>
</evidence>
<feature type="region of interest" description="Disordered" evidence="9">
    <location>
        <begin position="586"/>
        <end position="647"/>
    </location>
</feature>
<keyword evidence="7" id="KW-0906">Nuclear pore complex</keyword>
<dbReference type="GO" id="GO:0000973">
    <property type="term" value="P:post-transcriptional tethering of RNA polymerase II gene DNA at nuclear periphery"/>
    <property type="evidence" value="ECO:0007669"/>
    <property type="project" value="TreeGrafter"/>
</dbReference>
<dbReference type="GO" id="GO:0006606">
    <property type="term" value="P:protein import into nucleus"/>
    <property type="evidence" value="ECO:0007669"/>
    <property type="project" value="TreeGrafter"/>
</dbReference>
<evidence type="ECO:0000256" key="2">
    <source>
        <dbReference type="ARBA" id="ARBA00008926"/>
    </source>
</evidence>
<dbReference type="InterPro" id="IPR007230">
    <property type="entry name" value="Nup98_auto-Pept-S59_dom"/>
</dbReference>
<dbReference type="GO" id="GO:0044614">
    <property type="term" value="C:nuclear pore cytoplasmic filaments"/>
    <property type="evidence" value="ECO:0007669"/>
    <property type="project" value="TreeGrafter"/>
</dbReference>